<gene>
    <name evidence="2" type="ORF">ACFPYJ_27315</name>
</gene>
<feature type="transmembrane region" description="Helical" evidence="1">
    <location>
        <begin position="20"/>
        <end position="37"/>
    </location>
</feature>
<keyword evidence="3" id="KW-1185">Reference proteome</keyword>
<keyword evidence="1" id="KW-0812">Transmembrane</keyword>
<dbReference type="InterPro" id="IPR014794">
    <property type="entry name" value="DUF1779"/>
</dbReference>
<dbReference type="Pfam" id="PF08680">
    <property type="entry name" value="DUF1779"/>
    <property type="match status" value="1"/>
</dbReference>
<dbReference type="Proteomes" id="UP001596047">
    <property type="component" value="Unassembled WGS sequence"/>
</dbReference>
<name>A0ABW0W4Z8_9BACL</name>
<dbReference type="Gene3D" id="3.30.360.40">
    <property type="entry name" value="YwmB-like"/>
    <property type="match status" value="1"/>
</dbReference>
<accession>A0ABW0W4Z8</accession>
<keyword evidence="1" id="KW-1133">Transmembrane helix</keyword>
<evidence type="ECO:0000313" key="2">
    <source>
        <dbReference type="EMBL" id="MFC5652748.1"/>
    </source>
</evidence>
<protein>
    <submittedName>
        <fullName evidence="2">YwmB family TATA-box binding protein</fullName>
    </submittedName>
</protein>
<sequence length="266" mass="28466">MNPSTSKGMSISKKRSNWNGIAAACLILLITVGWTLWHVRTNSVSASSPLQKDFSVIWSWSTQVLAGGAIDARWSFRWDGRLKGSEAAKLAANWGILLKKASTGTFDGETNEADGYNKLTVWIHQPLQAGTLPDDTLGDADVDLVMLLEPGAGLPFDSIKASIVEIEQVIKAADESITGSFSVRGIPVEADAAERIAHDAAAKQQENYEDGHTSSITYWSPKLTTEVKSGTKRVNLQIAETGPAPGAAAELIIGVPLITGDYTVED</sequence>
<proteinExistence type="predicted"/>
<comment type="caution">
    <text evidence="2">The sequence shown here is derived from an EMBL/GenBank/DDBJ whole genome shotgun (WGS) entry which is preliminary data.</text>
</comment>
<evidence type="ECO:0000256" key="1">
    <source>
        <dbReference type="SAM" id="Phobius"/>
    </source>
</evidence>
<reference evidence="3" key="1">
    <citation type="journal article" date="2019" name="Int. J. Syst. Evol. Microbiol.">
        <title>The Global Catalogue of Microorganisms (GCM) 10K type strain sequencing project: providing services to taxonomists for standard genome sequencing and annotation.</title>
        <authorList>
            <consortium name="The Broad Institute Genomics Platform"/>
            <consortium name="The Broad Institute Genome Sequencing Center for Infectious Disease"/>
            <person name="Wu L."/>
            <person name="Ma J."/>
        </authorList>
    </citation>
    <scope>NUCLEOTIDE SEQUENCE [LARGE SCALE GENOMIC DNA]</scope>
    <source>
        <strain evidence="3">CGMCC 1.3240</strain>
    </source>
</reference>
<organism evidence="2 3">
    <name type="scientific">Paenibacillus solisilvae</name>
    <dbReference type="NCBI Taxonomy" id="2486751"/>
    <lineage>
        <taxon>Bacteria</taxon>
        <taxon>Bacillati</taxon>
        <taxon>Bacillota</taxon>
        <taxon>Bacilli</taxon>
        <taxon>Bacillales</taxon>
        <taxon>Paenibacillaceae</taxon>
        <taxon>Paenibacillus</taxon>
    </lineage>
</organism>
<evidence type="ECO:0000313" key="3">
    <source>
        <dbReference type="Proteomes" id="UP001596047"/>
    </source>
</evidence>
<dbReference type="InterPro" id="IPR036209">
    <property type="entry name" value="YwmB-like_sf"/>
</dbReference>
<keyword evidence="1" id="KW-0472">Membrane</keyword>
<dbReference type="SUPFAM" id="SSF143842">
    <property type="entry name" value="YwmB-like"/>
    <property type="match status" value="1"/>
</dbReference>
<dbReference type="RefSeq" id="WP_379191399.1">
    <property type="nucleotide sequence ID" value="NZ_JBHSOW010000105.1"/>
</dbReference>
<dbReference type="EMBL" id="JBHSOW010000105">
    <property type="protein sequence ID" value="MFC5652748.1"/>
    <property type="molecule type" value="Genomic_DNA"/>
</dbReference>